<name>A0A8X8B3R7_BRACI</name>
<evidence type="ECO:0000313" key="3">
    <source>
        <dbReference type="Proteomes" id="UP000886595"/>
    </source>
</evidence>
<sequence>MLERGVPDFELNLWDVEYPLPSKLFVSESLVKLTLLRGDSLSVTFNLDDVSLPNLKTLSLDYLFFEGSDVGLAKLLSGCPVLEELALLNIGNPESVSSDTPNLVYLAYVDTIANKYPEVSFNSLVEAYAGLRLTKDQRAYASFQDDYFIEGAEEKQMLGRETPPSFLWEYAMFEHFLYLLNHLRYLDSAVKQRWYSTT</sequence>
<evidence type="ECO:0000313" key="2">
    <source>
        <dbReference type="EMBL" id="KAG2320542.1"/>
    </source>
</evidence>
<comment type="caution">
    <text evidence="2">The sequence shown here is derived from an EMBL/GenBank/DDBJ whole genome shotgun (WGS) entry which is preliminary data.</text>
</comment>
<dbReference type="InterPro" id="IPR032675">
    <property type="entry name" value="LRR_dom_sf"/>
</dbReference>
<dbReference type="PANTHER" id="PTHR31900">
    <property type="entry name" value="F-BOX/RNI SUPERFAMILY PROTEIN-RELATED"/>
    <property type="match status" value="1"/>
</dbReference>
<dbReference type="AlphaFoldDB" id="A0A8X8B3R7"/>
<gene>
    <name evidence="2" type="ORF">Bca52824_013755</name>
</gene>
<dbReference type="EMBL" id="JAAMPC010000003">
    <property type="protein sequence ID" value="KAG2320542.1"/>
    <property type="molecule type" value="Genomic_DNA"/>
</dbReference>
<dbReference type="InterPro" id="IPR055411">
    <property type="entry name" value="LRR_FXL15/At3g58940/PEG3-like"/>
</dbReference>
<dbReference type="Pfam" id="PF24758">
    <property type="entry name" value="LRR_At5g56370"/>
    <property type="match status" value="1"/>
</dbReference>
<dbReference type="Proteomes" id="UP000886595">
    <property type="component" value="Unassembled WGS sequence"/>
</dbReference>
<feature type="domain" description="F-box/LRR-repeat protein 15/At3g58940/PEG3-like LRR" evidence="1">
    <location>
        <begin position="12"/>
        <end position="110"/>
    </location>
</feature>
<dbReference type="InterPro" id="IPR050232">
    <property type="entry name" value="FBL13/AtMIF1-like"/>
</dbReference>
<dbReference type="Gene3D" id="3.80.10.10">
    <property type="entry name" value="Ribonuclease Inhibitor"/>
    <property type="match status" value="1"/>
</dbReference>
<accession>A0A8X8B3R7</accession>
<keyword evidence="3" id="KW-1185">Reference proteome</keyword>
<reference evidence="2 3" key="1">
    <citation type="submission" date="2020-02" db="EMBL/GenBank/DDBJ databases">
        <authorList>
            <person name="Ma Q."/>
            <person name="Huang Y."/>
            <person name="Song X."/>
            <person name="Pei D."/>
        </authorList>
    </citation>
    <scope>NUCLEOTIDE SEQUENCE [LARGE SCALE GENOMIC DNA]</scope>
    <source>
        <strain evidence="2">Sxm20200214</strain>
        <tissue evidence="2">Leaf</tissue>
    </source>
</reference>
<protein>
    <recommendedName>
        <fullName evidence="1">F-box/LRR-repeat protein 15/At3g58940/PEG3-like LRR domain-containing protein</fullName>
    </recommendedName>
</protein>
<dbReference type="SUPFAM" id="SSF52047">
    <property type="entry name" value="RNI-like"/>
    <property type="match status" value="1"/>
</dbReference>
<dbReference type="OrthoDB" id="1705403at2759"/>
<dbReference type="PANTHER" id="PTHR31900:SF17">
    <property type="entry name" value="FBD-LIKE DOMAIN FAMILY PROTEIN-RELATED"/>
    <property type="match status" value="1"/>
</dbReference>
<organism evidence="2 3">
    <name type="scientific">Brassica carinata</name>
    <name type="common">Ethiopian mustard</name>
    <name type="synonym">Abyssinian cabbage</name>
    <dbReference type="NCBI Taxonomy" id="52824"/>
    <lineage>
        <taxon>Eukaryota</taxon>
        <taxon>Viridiplantae</taxon>
        <taxon>Streptophyta</taxon>
        <taxon>Embryophyta</taxon>
        <taxon>Tracheophyta</taxon>
        <taxon>Spermatophyta</taxon>
        <taxon>Magnoliopsida</taxon>
        <taxon>eudicotyledons</taxon>
        <taxon>Gunneridae</taxon>
        <taxon>Pentapetalae</taxon>
        <taxon>rosids</taxon>
        <taxon>malvids</taxon>
        <taxon>Brassicales</taxon>
        <taxon>Brassicaceae</taxon>
        <taxon>Brassiceae</taxon>
        <taxon>Brassica</taxon>
    </lineage>
</organism>
<evidence type="ECO:0000259" key="1">
    <source>
        <dbReference type="Pfam" id="PF24758"/>
    </source>
</evidence>
<proteinExistence type="predicted"/>